<dbReference type="AlphaFoldDB" id="A0A8X6WIG3"/>
<protein>
    <submittedName>
        <fullName evidence="2">Uncharacterized protein</fullName>
    </submittedName>
</protein>
<sequence length="76" mass="8448">MTKSQNMAAFTEPGSAIEIKSVTRLLSLKKNSAADSVIDRSVHHKCYVTEFGECRTDGRNEERAKRPSTSPADYND</sequence>
<proteinExistence type="predicted"/>
<evidence type="ECO:0000256" key="1">
    <source>
        <dbReference type="SAM" id="MobiDB-lite"/>
    </source>
</evidence>
<dbReference type="EMBL" id="BMAU01021430">
    <property type="protein sequence ID" value="GFY35127.1"/>
    <property type="molecule type" value="Genomic_DNA"/>
</dbReference>
<name>A0A8X6WIG3_TRICX</name>
<reference evidence="2" key="1">
    <citation type="submission" date="2020-08" db="EMBL/GenBank/DDBJ databases">
        <title>Multicomponent nature underlies the extraordinary mechanical properties of spider dragline silk.</title>
        <authorList>
            <person name="Kono N."/>
            <person name="Nakamura H."/>
            <person name="Mori M."/>
            <person name="Yoshida Y."/>
            <person name="Ohtoshi R."/>
            <person name="Malay A.D."/>
            <person name="Moran D.A.P."/>
            <person name="Tomita M."/>
            <person name="Numata K."/>
            <person name="Arakawa K."/>
        </authorList>
    </citation>
    <scope>NUCLEOTIDE SEQUENCE</scope>
</reference>
<feature type="region of interest" description="Disordered" evidence="1">
    <location>
        <begin position="56"/>
        <end position="76"/>
    </location>
</feature>
<comment type="caution">
    <text evidence="2">The sequence shown here is derived from an EMBL/GenBank/DDBJ whole genome shotgun (WGS) entry which is preliminary data.</text>
</comment>
<feature type="compositionally biased region" description="Basic and acidic residues" evidence="1">
    <location>
        <begin position="56"/>
        <end position="65"/>
    </location>
</feature>
<evidence type="ECO:0000313" key="2">
    <source>
        <dbReference type="EMBL" id="GFY35127.1"/>
    </source>
</evidence>
<dbReference type="Proteomes" id="UP000887159">
    <property type="component" value="Unassembled WGS sequence"/>
</dbReference>
<keyword evidence="3" id="KW-1185">Reference proteome</keyword>
<accession>A0A8X6WIG3</accession>
<evidence type="ECO:0000313" key="3">
    <source>
        <dbReference type="Proteomes" id="UP000887159"/>
    </source>
</evidence>
<feature type="compositionally biased region" description="Polar residues" evidence="1">
    <location>
        <begin position="67"/>
        <end position="76"/>
    </location>
</feature>
<organism evidence="2 3">
    <name type="scientific">Trichonephila clavipes</name>
    <name type="common">Golden silk orbweaver</name>
    <name type="synonym">Nephila clavipes</name>
    <dbReference type="NCBI Taxonomy" id="2585209"/>
    <lineage>
        <taxon>Eukaryota</taxon>
        <taxon>Metazoa</taxon>
        <taxon>Ecdysozoa</taxon>
        <taxon>Arthropoda</taxon>
        <taxon>Chelicerata</taxon>
        <taxon>Arachnida</taxon>
        <taxon>Araneae</taxon>
        <taxon>Araneomorphae</taxon>
        <taxon>Entelegynae</taxon>
        <taxon>Araneoidea</taxon>
        <taxon>Nephilidae</taxon>
        <taxon>Trichonephila</taxon>
    </lineage>
</organism>
<gene>
    <name evidence="2" type="ORF">TNCV_5045021</name>
</gene>